<gene>
    <name evidence="2" type="ORF">LITE_LOCUS59</name>
</gene>
<protein>
    <recommendedName>
        <fullName evidence="4">Transmembrane protein</fullName>
    </recommendedName>
</protein>
<sequence>MPKHGKAQLQYPAQFSFSLSLSLSQEETLFASSIFSPSSFLFFSSPFPLSLSLSLSLISLLFQLLAQRFLALEFMSGEGTNSSSDSIWNWEVLGLQLSATFFSLGFCIWMLLWLQISYSPSPSLGSRAVEVATFCSLRGGAGTVLFCLFV</sequence>
<feature type="transmembrane region" description="Helical" evidence="1">
    <location>
        <begin position="87"/>
        <end position="111"/>
    </location>
</feature>
<feature type="transmembrane region" description="Helical" evidence="1">
    <location>
        <begin position="47"/>
        <end position="66"/>
    </location>
</feature>
<keyword evidence="1" id="KW-0812">Transmembrane</keyword>
<evidence type="ECO:0000313" key="2">
    <source>
        <dbReference type="EMBL" id="CAI0374112.1"/>
    </source>
</evidence>
<dbReference type="AlphaFoldDB" id="A0AAV0GMC0"/>
<evidence type="ECO:0000313" key="3">
    <source>
        <dbReference type="Proteomes" id="UP001154282"/>
    </source>
</evidence>
<proteinExistence type="predicted"/>
<reference evidence="2" key="1">
    <citation type="submission" date="2022-08" db="EMBL/GenBank/DDBJ databases">
        <authorList>
            <person name="Gutierrez-Valencia J."/>
        </authorList>
    </citation>
    <scope>NUCLEOTIDE SEQUENCE</scope>
</reference>
<accession>A0AAV0GMC0</accession>
<organism evidence="2 3">
    <name type="scientific">Linum tenue</name>
    <dbReference type="NCBI Taxonomy" id="586396"/>
    <lineage>
        <taxon>Eukaryota</taxon>
        <taxon>Viridiplantae</taxon>
        <taxon>Streptophyta</taxon>
        <taxon>Embryophyta</taxon>
        <taxon>Tracheophyta</taxon>
        <taxon>Spermatophyta</taxon>
        <taxon>Magnoliopsida</taxon>
        <taxon>eudicotyledons</taxon>
        <taxon>Gunneridae</taxon>
        <taxon>Pentapetalae</taxon>
        <taxon>rosids</taxon>
        <taxon>fabids</taxon>
        <taxon>Malpighiales</taxon>
        <taxon>Linaceae</taxon>
        <taxon>Linum</taxon>
    </lineage>
</organism>
<evidence type="ECO:0008006" key="4">
    <source>
        <dbReference type="Google" id="ProtNLM"/>
    </source>
</evidence>
<dbReference type="Proteomes" id="UP001154282">
    <property type="component" value="Unassembled WGS sequence"/>
</dbReference>
<evidence type="ECO:0000256" key="1">
    <source>
        <dbReference type="SAM" id="Phobius"/>
    </source>
</evidence>
<keyword evidence="1" id="KW-0472">Membrane</keyword>
<comment type="caution">
    <text evidence="2">The sequence shown here is derived from an EMBL/GenBank/DDBJ whole genome shotgun (WGS) entry which is preliminary data.</text>
</comment>
<name>A0AAV0GMC0_9ROSI</name>
<dbReference type="EMBL" id="CAMGYJ010000002">
    <property type="protein sequence ID" value="CAI0374112.1"/>
    <property type="molecule type" value="Genomic_DNA"/>
</dbReference>
<keyword evidence="3" id="KW-1185">Reference proteome</keyword>
<keyword evidence="1" id="KW-1133">Transmembrane helix</keyword>